<dbReference type="Proteomes" id="UP000219452">
    <property type="component" value="Unassembled WGS sequence"/>
</dbReference>
<dbReference type="EMBL" id="OCNH01000002">
    <property type="protein sequence ID" value="SOD89107.1"/>
    <property type="molecule type" value="Genomic_DNA"/>
</dbReference>
<evidence type="ECO:0000256" key="1">
    <source>
        <dbReference type="SAM" id="Phobius"/>
    </source>
</evidence>
<evidence type="ECO:0000313" key="2">
    <source>
        <dbReference type="EMBL" id="SOD89107.1"/>
    </source>
</evidence>
<keyword evidence="1" id="KW-0472">Membrane</keyword>
<name>A0A286G0N4_9BACT</name>
<accession>A0A286G0N4</accession>
<keyword evidence="1" id="KW-0812">Transmembrane</keyword>
<dbReference type="RefSeq" id="WP_179830193.1">
    <property type="nucleotide sequence ID" value="NZ_OCNH01000002.1"/>
</dbReference>
<evidence type="ECO:0000313" key="3">
    <source>
        <dbReference type="Proteomes" id="UP000219452"/>
    </source>
</evidence>
<proteinExistence type="predicted"/>
<keyword evidence="3" id="KW-1185">Reference proteome</keyword>
<organism evidence="2 3">
    <name type="scientific">Spirosoma fluviale</name>
    <dbReference type="NCBI Taxonomy" id="1597977"/>
    <lineage>
        <taxon>Bacteria</taxon>
        <taxon>Pseudomonadati</taxon>
        <taxon>Bacteroidota</taxon>
        <taxon>Cytophagia</taxon>
        <taxon>Cytophagales</taxon>
        <taxon>Cytophagaceae</taxon>
        <taxon>Spirosoma</taxon>
    </lineage>
</organism>
<sequence>MFLNYLKIALRTLRKSRVFSLINMAGLALGIATFAFILEYVAYERSVNTFHKNLPTLYRMLTQTKEGDIWSDMAPAIGTLTKREFPEVTEFCRERKSRPDEPGKIVTIGIETGLSAVVQNLSDSGHRTYITTNNRL</sequence>
<reference evidence="3" key="1">
    <citation type="submission" date="2017-09" db="EMBL/GenBank/DDBJ databases">
        <authorList>
            <person name="Varghese N."/>
            <person name="Submissions S."/>
        </authorList>
    </citation>
    <scope>NUCLEOTIDE SEQUENCE [LARGE SCALE GENOMIC DNA]</scope>
    <source>
        <strain evidence="3">DSM 29961</strain>
    </source>
</reference>
<protein>
    <recommendedName>
        <fullName evidence="4">MacB-like core domain-containing protein</fullName>
    </recommendedName>
</protein>
<feature type="transmembrane region" description="Helical" evidence="1">
    <location>
        <begin position="21"/>
        <end position="43"/>
    </location>
</feature>
<dbReference type="AlphaFoldDB" id="A0A286G0N4"/>
<keyword evidence="1" id="KW-1133">Transmembrane helix</keyword>
<evidence type="ECO:0008006" key="4">
    <source>
        <dbReference type="Google" id="ProtNLM"/>
    </source>
</evidence>
<gene>
    <name evidence="2" type="ORF">SAMN06269250_2952</name>
</gene>